<dbReference type="Proteomes" id="UP000324800">
    <property type="component" value="Unassembled WGS sequence"/>
</dbReference>
<evidence type="ECO:0000313" key="2">
    <source>
        <dbReference type="Proteomes" id="UP000324800"/>
    </source>
</evidence>
<accession>A0A5J4WYH7</accession>
<dbReference type="OrthoDB" id="108321at2759"/>
<dbReference type="EMBL" id="SNRW01000649">
    <property type="protein sequence ID" value="KAA6399951.1"/>
    <property type="molecule type" value="Genomic_DNA"/>
</dbReference>
<comment type="caution">
    <text evidence="1">The sequence shown here is derived from an EMBL/GenBank/DDBJ whole genome shotgun (WGS) entry which is preliminary data.</text>
</comment>
<sequence>MHYGRDNKPHHESCEGSDQQNHLKLDKLTQSFKSYLKSTKIIQILFDKGKTKLFPKDQQQGISNILQSTKNYMCIDAETVEDQNLEDEQIYAQLKLLSIVIGTQINNQIQSKYIDIRTQDFMNKFREQMWELANEFYSEKLSKKVESYLQQDIRAGRDTRNNVTADDIDYFNQMIPNNCCYCQAQFTNVNKPTLEWIDNNIAHSKDNCKLAYQQCNSTRSYKDVDVAKLMIQMNKYASVKNLSMTIENEEIY</sequence>
<evidence type="ECO:0000313" key="1">
    <source>
        <dbReference type="EMBL" id="KAA6399951.1"/>
    </source>
</evidence>
<gene>
    <name evidence="1" type="ORF">EZS28_004523</name>
</gene>
<protein>
    <submittedName>
        <fullName evidence="1">Uncharacterized protein</fullName>
    </submittedName>
</protein>
<proteinExistence type="predicted"/>
<dbReference type="AlphaFoldDB" id="A0A5J4WYH7"/>
<reference evidence="1 2" key="1">
    <citation type="submission" date="2019-03" db="EMBL/GenBank/DDBJ databases">
        <title>Single cell metagenomics reveals metabolic interactions within the superorganism composed of flagellate Streblomastix strix and complex community of Bacteroidetes bacteria on its surface.</title>
        <authorList>
            <person name="Treitli S.C."/>
            <person name="Kolisko M."/>
            <person name="Husnik F."/>
            <person name="Keeling P."/>
            <person name="Hampl V."/>
        </authorList>
    </citation>
    <scope>NUCLEOTIDE SEQUENCE [LARGE SCALE GENOMIC DNA]</scope>
    <source>
        <strain evidence="1">ST1C</strain>
    </source>
</reference>
<organism evidence="1 2">
    <name type="scientific">Streblomastix strix</name>
    <dbReference type="NCBI Taxonomy" id="222440"/>
    <lineage>
        <taxon>Eukaryota</taxon>
        <taxon>Metamonada</taxon>
        <taxon>Preaxostyla</taxon>
        <taxon>Oxymonadida</taxon>
        <taxon>Streblomastigidae</taxon>
        <taxon>Streblomastix</taxon>
    </lineage>
</organism>
<name>A0A5J4WYH7_9EUKA</name>